<feature type="non-terminal residue" evidence="9">
    <location>
        <position position="1"/>
    </location>
</feature>
<reference evidence="9" key="4">
    <citation type="journal article" date="2022" name="PLoS Pathog.">
        <title>Chromosome-level genome of Schistosoma haematobium underpins genome-wide explorations of molecular variation.</title>
        <authorList>
            <person name="Stroehlein A.J."/>
            <person name="Korhonen P.K."/>
            <person name="Lee V.V."/>
            <person name="Ralph S.A."/>
            <person name="Mentink-Kane M."/>
            <person name="You H."/>
            <person name="McManus D.P."/>
            <person name="Tchuente L.T."/>
            <person name="Stothard J.R."/>
            <person name="Kaur P."/>
            <person name="Dudchenko O."/>
            <person name="Aiden E.L."/>
            <person name="Yang B."/>
            <person name="Yang H."/>
            <person name="Emery A.M."/>
            <person name="Webster B.L."/>
            <person name="Brindley P.J."/>
            <person name="Rollinson D."/>
            <person name="Chang B.C.H."/>
            <person name="Gasser R.B."/>
            <person name="Young N.D."/>
        </authorList>
    </citation>
    <scope>NUCLEOTIDE SEQUENCE</scope>
</reference>
<keyword evidence="5" id="KW-0969">Cilium</keyword>
<dbReference type="Proteomes" id="UP000471633">
    <property type="component" value="Unassembled WGS sequence"/>
</dbReference>
<feature type="compositionally biased region" description="Low complexity" evidence="8">
    <location>
        <begin position="636"/>
        <end position="645"/>
    </location>
</feature>
<evidence type="ECO:0000256" key="1">
    <source>
        <dbReference type="ARBA" id="ARBA00004138"/>
    </source>
</evidence>
<dbReference type="AlphaFoldDB" id="A0A922LSG7"/>
<evidence type="ECO:0000256" key="6">
    <source>
        <dbReference type="ARBA" id="ARBA00023273"/>
    </source>
</evidence>
<feature type="coiled-coil region" evidence="7">
    <location>
        <begin position="313"/>
        <end position="354"/>
    </location>
</feature>
<dbReference type="SUPFAM" id="SSF90257">
    <property type="entry name" value="Myosin rod fragments"/>
    <property type="match status" value="1"/>
</dbReference>
<feature type="region of interest" description="Disordered" evidence="8">
    <location>
        <begin position="492"/>
        <end position="511"/>
    </location>
</feature>
<feature type="compositionally biased region" description="Low complexity" evidence="8">
    <location>
        <begin position="498"/>
        <end position="511"/>
    </location>
</feature>
<evidence type="ECO:0000256" key="7">
    <source>
        <dbReference type="SAM" id="Coils"/>
    </source>
</evidence>
<name>A0A922LSG7_SCHHA</name>
<sequence length="652" mass="76047">PPKKNKSSGSRSQRKSSRKLSSTNKKSNNPLILNNDLLQSIDELDDATIQSFGQDYYLFVIKQLEMQVNAYEDYIKQLSMQNEKIITKYHTSDFECQDQFRTLNKRYHERINEAADLTERIQAIQRVFRTNLDKWRSRENELENLKKSTEERMMAENLAVANELASLEEFRLNREALWIHYQNLESTLDQIKNEHKLAMENLSERDLAYRGRLKKVTKLKINEVASEFRSISFQRTEPTIKRMLAENVSIEDQLVKLSVAIADISRENVDLLTEFYHLTDEQSKLEKEQILLSTRSSAILKVSHLLSILQVKLDEKIKEANEKKEIYLNLNNKCNELEHEKQLLNTKVEGLISKKDHVLNNINKINRKSVDCSDSIHHLTDCILYAAEYIQTILSTNSDQSLNETCQLNKDTTDQLENEDTKEILFKLYNKLNSVDCIINKYDPIQLDDTNYENEIDNPLSEKRIIEHNDNLSDISVPNYELDIDETMLISEPEDTDQNNNQNNKSIISSKSDNMNKLENMERLDKIWSQINTSYLKSYDPASNEWKEILNILAKNQINWSENLKNKSTYVHDGYLKPGDLKFIPPPSTKILTKKEYMSSLRRRESRSTSRNRKSTDNISDNINERSKSVGVQTRSSSCVSQSKSKQLRFEQ</sequence>
<dbReference type="GO" id="GO:0036064">
    <property type="term" value="C:ciliary basal body"/>
    <property type="evidence" value="ECO:0007669"/>
    <property type="project" value="TreeGrafter"/>
</dbReference>
<proteinExistence type="inferred from homology"/>
<keyword evidence="6" id="KW-0966">Cell projection</keyword>
<dbReference type="GeneID" id="24594063"/>
<evidence type="ECO:0000256" key="3">
    <source>
        <dbReference type="ARBA" id="ARBA00014087"/>
    </source>
</evidence>
<comment type="caution">
    <text evidence="9">The sequence shown here is derived from an EMBL/GenBank/DDBJ whole genome shotgun (WGS) entry which is preliminary data.</text>
</comment>
<dbReference type="RefSeq" id="XP_035587864.2">
    <property type="nucleotide sequence ID" value="XM_035734334.2"/>
</dbReference>
<evidence type="ECO:0000256" key="8">
    <source>
        <dbReference type="SAM" id="MobiDB-lite"/>
    </source>
</evidence>
<evidence type="ECO:0000256" key="2">
    <source>
        <dbReference type="ARBA" id="ARBA00010841"/>
    </source>
</evidence>
<feature type="region of interest" description="Disordered" evidence="8">
    <location>
        <begin position="597"/>
        <end position="652"/>
    </location>
</feature>
<organism evidence="9 10">
    <name type="scientific">Schistosoma haematobium</name>
    <name type="common">Blood fluke</name>
    <dbReference type="NCBI Taxonomy" id="6185"/>
    <lineage>
        <taxon>Eukaryota</taxon>
        <taxon>Metazoa</taxon>
        <taxon>Spiralia</taxon>
        <taxon>Lophotrochozoa</taxon>
        <taxon>Platyhelminthes</taxon>
        <taxon>Trematoda</taxon>
        <taxon>Digenea</taxon>
        <taxon>Strigeidida</taxon>
        <taxon>Schistosomatoidea</taxon>
        <taxon>Schistosomatidae</taxon>
        <taxon>Schistosoma</taxon>
    </lineage>
</organism>
<feature type="region of interest" description="Disordered" evidence="8">
    <location>
        <begin position="1"/>
        <end position="28"/>
    </location>
</feature>
<dbReference type="KEGG" id="shx:MS3_00004377"/>
<reference evidence="9" key="2">
    <citation type="journal article" date="2019" name="Gigascience">
        <title>High-quality Schistosoma haematobium genome achieved by single-molecule and long-range sequencing.</title>
        <authorList>
            <person name="Stroehlein A.J."/>
            <person name="Korhonen P.K."/>
            <person name="Chong T.M."/>
            <person name="Lim Y.L."/>
            <person name="Chan K.G."/>
            <person name="Webster B."/>
            <person name="Rollinson D."/>
            <person name="Brindley P.J."/>
            <person name="Gasser R.B."/>
            <person name="Young N.D."/>
        </authorList>
    </citation>
    <scope>NUCLEOTIDE SEQUENCE</scope>
</reference>
<evidence type="ECO:0000313" key="10">
    <source>
        <dbReference type="Proteomes" id="UP000471633"/>
    </source>
</evidence>
<reference evidence="9" key="3">
    <citation type="submission" date="2021-06" db="EMBL/GenBank/DDBJ databases">
        <title>Chromosome-level genome assembly for S. haematobium.</title>
        <authorList>
            <person name="Stroehlein A.J."/>
        </authorList>
    </citation>
    <scope>NUCLEOTIDE SEQUENCE</scope>
</reference>
<feature type="compositionally biased region" description="Basic and acidic residues" evidence="8">
    <location>
        <begin position="597"/>
        <end position="608"/>
    </location>
</feature>
<dbReference type="PANTHER" id="PTHR31954">
    <property type="entry name" value="CILIA- AND FLAGELLA-ASSOCIATED PROTEIN 157"/>
    <property type="match status" value="1"/>
</dbReference>
<feature type="compositionally biased region" description="Basic residues" evidence="8">
    <location>
        <begin position="1"/>
        <end position="18"/>
    </location>
</feature>
<evidence type="ECO:0000313" key="9">
    <source>
        <dbReference type="EMBL" id="KAH9592467.1"/>
    </source>
</evidence>
<reference evidence="9" key="1">
    <citation type="journal article" date="2012" name="Nat. Genet.">
        <title>Whole-genome sequence of Schistosoma haematobium.</title>
        <authorList>
            <person name="Young N.D."/>
            <person name="Jex A.R."/>
            <person name="Li B."/>
            <person name="Liu S."/>
            <person name="Yang L."/>
            <person name="Xiong Z."/>
            <person name="Li Y."/>
            <person name="Cantacessi C."/>
            <person name="Hall R.S."/>
            <person name="Xu X."/>
            <person name="Chen F."/>
            <person name="Wu X."/>
            <person name="Zerlotini A."/>
            <person name="Oliveira G."/>
            <person name="Hofmann A."/>
            <person name="Zhang G."/>
            <person name="Fang X."/>
            <person name="Kang Y."/>
            <person name="Campbell B.E."/>
            <person name="Loukas A."/>
            <person name="Ranganathan S."/>
            <person name="Rollinson D."/>
            <person name="Rinaldi G."/>
            <person name="Brindley P.J."/>
            <person name="Yang H."/>
            <person name="Wang J."/>
            <person name="Wang J."/>
            <person name="Gasser R.B."/>
        </authorList>
    </citation>
    <scope>NUCLEOTIDE SEQUENCE</scope>
</reference>
<evidence type="ECO:0000256" key="4">
    <source>
        <dbReference type="ARBA" id="ARBA00023054"/>
    </source>
</evidence>
<feature type="coiled-coil region" evidence="7">
    <location>
        <begin position="132"/>
        <end position="201"/>
    </location>
</feature>
<dbReference type="PANTHER" id="PTHR31954:SF1">
    <property type="entry name" value="CILIA- AND FLAGELLA-ASSOCIATED PROTEIN 157"/>
    <property type="match status" value="1"/>
</dbReference>
<protein>
    <recommendedName>
        <fullName evidence="3">Cilia- and flagella-associated protein 157</fullName>
    </recommendedName>
</protein>
<accession>A0A922LSG7</accession>
<keyword evidence="10" id="KW-1185">Reference proteome</keyword>
<dbReference type="EMBL" id="AMPZ03000002">
    <property type="protein sequence ID" value="KAH9592467.1"/>
    <property type="molecule type" value="Genomic_DNA"/>
</dbReference>
<evidence type="ECO:0000256" key="5">
    <source>
        <dbReference type="ARBA" id="ARBA00023069"/>
    </source>
</evidence>
<comment type="similarity">
    <text evidence="2">Belongs to the CFAP157 family.</text>
</comment>
<comment type="subcellular location">
    <subcellularLocation>
        <location evidence="1">Cell projection</location>
        <location evidence="1">Cilium</location>
    </subcellularLocation>
</comment>
<dbReference type="GO" id="GO:0008017">
    <property type="term" value="F:microtubule binding"/>
    <property type="evidence" value="ECO:0007669"/>
    <property type="project" value="TreeGrafter"/>
</dbReference>
<dbReference type="InterPro" id="IPR038844">
    <property type="entry name" value="CFAP157"/>
</dbReference>
<gene>
    <name evidence="9" type="ORF">MS3_00004377</name>
</gene>
<dbReference type="CTD" id="24594063"/>
<keyword evidence="4 7" id="KW-0175">Coiled coil</keyword>